<reference evidence="2 3" key="1">
    <citation type="submission" date="2024-02" db="EMBL/GenBank/DDBJ databases">
        <title>A draft genome for the cacao thread blight pathogen Marasmius crinis-equi.</title>
        <authorList>
            <person name="Cohen S.P."/>
            <person name="Baruah I.K."/>
            <person name="Amoako-Attah I."/>
            <person name="Bukari Y."/>
            <person name="Meinhardt L.W."/>
            <person name="Bailey B.A."/>
        </authorList>
    </citation>
    <scope>NUCLEOTIDE SEQUENCE [LARGE SCALE GENOMIC DNA]</scope>
    <source>
        <strain evidence="2 3">GH-76</strain>
    </source>
</reference>
<accession>A0ABR3FD16</accession>
<feature type="region of interest" description="Disordered" evidence="1">
    <location>
        <begin position="65"/>
        <end position="97"/>
    </location>
</feature>
<evidence type="ECO:0000256" key="1">
    <source>
        <dbReference type="SAM" id="MobiDB-lite"/>
    </source>
</evidence>
<protein>
    <submittedName>
        <fullName evidence="2">Uncharacterized protein</fullName>
    </submittedName>
</protein>
<feature type="non-terminal residue" evidence="2">
    <location>
        <position position="1"/>
    </location>
</feature>
<keyword evidence="3" id="KW-1185">Reference proteome</keyword>
<organism evidence="2 3">
    <name type="scientific">Marasmius crinis-equi</name>
    <dbReference type="NCBI Taxonomy" id="585013"/>
    <lineage>
        <taxon>Eukaryota</taxon>
        <taxon>Fungi</taxon>
        <taxon>Dikarya</taxon>
        <taxon>Basidiomycota</taxon>
        <taxon>Agaricomycotina</taxon>
        <taxon>Agaricomycetes</taxon>
        <taxon>Agaricomycetidae</taxon>
        <taxon>Agaricales</taxon>
        <taxon>Marasmiineae</taxon>
        <taxon>Marasmiaceae</taxon>
        <taxon>Marasmius</taxon>
    </lineage>
</organism>
<dbReference type="Proteomes" id="UP001465976">
    <property type="component" value="Unassembled WGS sequence"/>
</dbReference>
<dbReference type="EMBL" id="JBAHYK010000546">
    <property type="protein sequence ID" value="KAL0573090.1"/>
    <property type="molecule type" value="Genomic_DNA"/>
</dbReference>
<name>A0ABR3FD16_9AGAR</name>
<comment type="caution">
    <text evidence="2">The sequence shown here is derived from an EMBL/GenBank/DDBJ whole genome shotgun (WGS) entry which is preliminary data.</text>
</comment>
<feature type="compositionally biased region" description="Polar residues" evidence="1">
    <location>
        <begin position="72"/>
        <end position="97"/>
    </location>
</feature>
<gene>
    <name evidence="2" type="ORF">V5O48_008873</name>
</gene>
<evidence type="ECO:0000313" key="3">
    <source>
        <dbReference type="Proteomes" id="UP001465976"/>
    </source>
</evidence>
<sequence length="145" mass="16500">QVPAEVLSWWISMNTEPHSNLTHQDWAHLYQDLPLWDLEDLVEQANKVGDERDRIEAAHCRPHPCTPPTPLSKPSSNVSHAINEDTSPLTANNTDASTVDEQHQDIIHRAVLTFVMKELVEEAQCLIMQMTITMTLLLETLQENQ</sequence>
<proteinExistence type="predicted"/>
<evidence type="ECO:0000313" key="2">
    <source>
        <dbReference type="EMBL" id="KAL0573090.1"/>
    </source>
</evidence>